<keyword evidence="4 10" id="KW-0479">Metal-binding</keyword>
<dbReference type="InterPro" id="IPR001433">
    <property type="entry name" value="OxRdtase_FAD/NAD-bd"/>
</dbReference>
<reference evidence="12 13" key="1">
    <citation type="journal article" date="2016" name="Nat. Microbiol.">
        <title>Genomic inference of the metabolism of cosmopolitan subsurface Archaea, Hadesarchaea.</title>
        <authorList>
            <person name="Baker B.J."/>
            <person name="Saw J.H."/>
            <person name="Lind A.E."/>
            <person name="Lazar C.S."/>
            <person name="Hinrichs K.-U."/>
            <person name="Teske A.P."/>
            <person name="Ettema T.J."/>
        </authorList>
    </citation>
    <scope>NUCLEOTIDE SEQUENCE [LARGE SCALE GENOMIC DNA]</scope>
</reference>
<organism evidence="12 13">
    <name type="scientific">Hadarchaeum yellowstonense</name>
    <dbReference type="NCBI Taxonomy" id="1776334"/>
    <lineage>
        <taxon>Archaea</taxon>
        <taxon>Methanobacteriati</taxon>
        <taxon>Candidatus Hadarchaeota</taxon>
        <taxon>Candidatus Hadarchaeia</taxon>
        <taxon>Candidatus Hadarchaeales</taxon>
        <taxon>Candidatus Hadarchaeaceae</taxon>
        <taxon>Candidatus Hadarchaeum</taxon>
    </lineage>
</organism>
<evidence type="ECO:0000256" key="5">
    <source>
        <dbReference type="ARBA" id="ARBA00022827"/>
    </source>
</evidence>
<dbReference type="Gene3D" id="2.10.240.10">
    <property type="entry name" value="Dihydroorotate dehydrogenase, electron transfer subunit"/>
    <property type="match status" value="1"/>
</dbReference>
<evidence type="ECO:0000256" key="6">
    <source>
        <dbReference type="ARBA" id="ARBA00022982"/>
    </source>
</evidence>
<evidence type="ECO:0000256" key="1">
    <source>
        <dbReference type="ARBA" id="ARBA00022448"/>
    </source>
</evidence>
<evidence type="ECO:0000256" key="4">
    <source>
        <dbReference type="ARBA" id="ARBA00022723"/>
    </source>
</evidence>
<name>A0A147JXC8_HADYE</name>
<dbReference type="PROSITE" id="PS51384">
    <property type="entry name" value="FAD_FR"/>
    <property type="match status" value="1"/>
</dbReference>
<dbReference type="GO" id="GO:0050660">
    <property type="term" value="F:flavin adenine dinucleotide binding"/>
    <property type="evidence" value="ECO:0007669"/>
    <property type="project" value="InterPro"/>
</dbReference>
<evidence type="ECO:0000259" key="11">
    <source>
        <dbReference type="PROSITE" id="PS51384"/>
    </source>
</evidence>
<dbReference type="InterPro" id="IPR037117">
    <property type="entry name" value="Dihydroorotate_DH_ele_sf"/>
</dbReference>
<dbReference type="SUPFAM" id="SSF52343">
    <property type="entry name" value="Ferredoxin reductase-like, C-terminal NADP-linked domain"/>
    <property type="match status" value="1"/>
</dbReference>
<dbReference type="Gene3D" id="3.40.50.80">
    <property type="entry name" value="Nucleotide-binding domain of ferredoxin-NADP reductase (FNR) module"/>
    <property type="match status" value="1"/>
</dbReference>
<feature type="binding site" evidence="10">
    <location>
        <position position="253"/>
    </location>
    <ligand>
        <name>[2Fe-2S] cluster</name>
        <dbReference type="ChEBI" id="CHEBI:190135"/>
    </ligand>
</feature>
<evidence type="ECO:0000256" key="9">
    <source>
        <dbReference type="ARBA" id="ARBA00034078"/>
    </source>
</evidence>
<dbReference type="EMBL" id="LQMQ01000026">
    <property type="protein sequence ID" value="KUO41222.1"/>
    <property type="molecule type" value="Genomic_DNA"/>
</dbReference>
<keyword evidence="2" id="KW-0285">Flavoprotein</keyword>
<dbReference type="STRING" id="1776334.APZ16_06165"/>
<dbReference type="Proteomes" id="UP000074294">
    <property type="component" value="Unassembled WGS sequence"/>
</dbReference>
<dbReference type="InterPro" id="IPR012165">
    <property type="entry name" value="Cyt_c3_hydrogenase_gsu"/>
</dbReference>
<keyword evidence="6" id="KW-0249">Electron transport</keyword>
<dbReference type="InterPro" id="IPR017938">
    <property type="entry name" value="Riboflavin_synthase-like_b-brl"/>
</dbReference>
<dbReference type="Pfam" id="PF10418">
    <property type="entry name" value="DHODB_Fe-S_bind"/>
    <property type="match status" value="1"/>
</dbReference>
<comment type="caution">
    <text evidence="12">The sequence shown here is derived from an EMBL/GenBank/DDBJ whole genome shotgun (WGS) entry which is preliminary data.</text>
</comment>
<dbReference type="PANTHER" id="PTHR43513">
    <property type="entry name" value="DIHYDROOROTATE DEHYDROGENASE B (NAD(+)), ELECTRON TRANSFER SUBUNIT"/>
    <property type="match status" value="1"/>
</dbReference>
<feature type="binding site" evidence="10">
    <location>
        <position position="237"/>
    </location>
    <ligand>
        <name>[2Fe-2S] cluster</name>
        <dbReference type="ChEBI" id="CHEBI:190135"/>
    </ligand>
</feature>
<keyword evidence="5" id="KW-0274">FAD</keyword>
<dbReference type="SUPFAM" id="SSF63380">
    <property type="entry name" value="Riboflavin synthase domain-like"/>
    <property type="match status" value="1"/>
</dbReference>
<keyword evidence="7 10" id="KW-0408">Iron</keyword>
<keyword evidence="1" id="KW-0813">Transport</keyword>
<gene>
    <name evidence="12" type="ORF">APZ16_06165</name>
</gene>
<dbReference type="Gene3D" id="2.40.30.10">
    <property type="entry name" value="Translation factors"/>
    <property type="match status" value="1"/>
</dbReference>
<dbReference type="InterPro" id="IPR019480">
    <property type="entry name" value="Dihydroorotate_DH_Fe-S-bd"/>
</dbReference>
<dbReference type="GO" id="GO:0006221">
    <property type="term" value="P:pyrimidine nucleotide biosynthetic process"/>
    <property type="evidence" value="ECO:0007669"/>
    <property type="project" value="InterPro"/>
</dbReference>
<evidence type="ECO:0000256" key="8">
    <source>
        <dbReference type="ARBA" id="ARBA00023014"/>
    </source>
</evidence>
<comment type="cofactor">
    <cofactor evidence="9">
        <name>[2Fe-2S] cluster</name>
        <dbReference type="ChEBI" id="CHEBI:190135"/>
    </cofactor>
</comment>
<feature type="domain" description="FAD-binding FR-type" evidence="11">
    <location>
        <begin position="4"/>
        <end position="101"/>
    </location>
</feature>
<proteinExistence type="predicted"/>
<comment type="cofactor">
    <cofactor evidence="10">
        <name>[2Fe-2S] cluster</name>
        <dbReference type="ChEBI" id="CHEBI:190135"/>
    </cofactor>
    <text evidence="10">Binds 1 [2Fe-2S] cluster per subunit.</text>
</comment>
<dbReference type="PIRSF" id="PIRSF006816">
    <property type="entry name" value="Cyc3_hyd_g"/>
    <property type="match status" value="1"/>
</dbReference>
<dbReference type="GO" id="GO:0016491">
    <property type="term" value="F:oxidoreductase activity"/>
    <property type="evidence" value="ECO:0007669"/>
    <property type="project" value="InterPro"/>
</dbReference>
<evidence type="ECO:0000256" key="10">
    <source>
        <dbReference type="PIRSR" id="PIRSR006816-2"/>
    </source>
</evidence>
<keyword evidence="3 10" id="KW-0001">2Fe-2S</keyword>
<keyword evidence="8 10" id="KW-0411">Iron-sulfur</keyword>
<dbReference type="AlphaFoldDB" id="A0A147JXC8"/>
<dbReference type="GO" id="GO:0051537">
    <property type="term" value="F:2 iron, 2 sulfur cluster binding"/>
    <property type="evidence" value="ECO:0007669"/>
    <property type="project" value="UniProtKB-KW"/>
</dbReference>
<evidence type="ECO:0000256" key="7">
    <source>
        <dbReference type="ARBA" id="ARBA00023004"/>
    </source>
</evidence>
<evidence type="ECO:0000256" key="3">
    <source>
        <dbReference type="ARBA" id="ARBA00022714"/>
    </source>
</evidence>
<feature type="binding site" evidence="10">
    <location>
        <position position="245"/>
    </location>
    <ligand>
        <name>[2Fe-2S] cluster</name>
        <dbReference type="ChEBI" id="CHEBI:190135"/>
    </ligand>
</feature>
<dbReference type="InterPro" id="IPR039261">
    <property type="entry name" value="FNR_nucleotide-bd"/>
</dbReference>
<dbReference type="GO" id="GO:0046872">
    <property type="term" value="F:metal ion binding"/>
    <property type="evidence" value="ECO:0007669"/>
    <property type="project" value="UniProtKB-KW"/>
</dbReference>
<dbReference type="InterPro" id="IPR050353">
    <property type="entry name" value="PyrK_electron_transfer"/>
</dbReference>
<accession>A0A147JXC8</accession>
<dbReference type="CDD" id="cd06221">
    <property type="entry name" value="sulfite_reductase_like"/>
    <property type="match status" value="1"/>
</dbReference>
<dbReference type="Pfam" id="PF00175">
    <property type="entry name" value="NAD_binding_1"/>
    <property type="match status" value="1"/>
</dbReference>
<dbReference type="PANTHER" id="PTHR43513:SF1">
    <property type="entry name" value="ANAEROBIC SULFITE REDUCTASE SUBUNIT B"/>
    <property type="match status" value="1"/>
</dbReference>
<evidence type="ECO:0000313" key="13">
    <source>
        <dbReference type="Proteomes" id="UP000074294"/>
    </source>
</evidence>
<feature type="binding site" evidence="10">
    <location>
        <position position="242"/>
    </location>
    <ligand>
        <name>[2Fe-2S] cluster</name>
        <dbReference type="ChEBI" id="CHEBI:190135"/>
    </ligand>
</feature>
<evidence type="ECO:0000256" key="2">
    <source>
        <dbReference type="ARBA" id="ARBA00022630"/>
    </source>
</evidence>
<evidence type="ECO:0000313" key="12">
    <source>
        <dbReference type="EMBL" id="KUO41222.1"/>
    </source>
</evidence>
<dbReference type="InterPro" id="IPR017927">
    <property type="entry name" value="FAD-bd_FR_type"/>
</dbReference>
<dbReference type="PRINTS" id="PR00406">
    <property type="entry name" value="CYTB5RDTASE"/>
</dbReference>
<sequence length="271" mass="30270">MTIYKPEVAVIKRVEKLTVTESLFDLELLSGKPLGHRPGQFLELSIFGVGEAPISISSAPSDSPTFQLCVRKIGNVTTAMHARKPGDKVGIRGPFGNGFDLENFKGWDVLLIGAGLGLAPLRSLIWAVLNSRQDYGRVFIIHGARSPQLLLFKEELREWENRPDVEFYSTVDVADESWQGHVGVISTIIPEVDFDPEKTQAVIVGPPVVYKFLIKELKNRGVEDDHIWVDLERKMKCGVGKCGHCQINNVYVCQDGPVFRYDRIKNLPEAI</sequence>
<protein>
    <submittedName>
        <fullName evidence="12">Oxidoreductase</fullName>
    </submittedName>
</protein>